<dbReference type="EMBL" id="SNYS01000006">
    <property type="protein sequence ID" value="TDQ70104.1"/>
    <property type="molecule type" value="Genomic_DNA"/>
</dbReference>
<evidence type="ECO:0000256" key="4">
    <source>
        <dbReference type="ARBA" id="ARBA00022679"/>
    </source>
</evidence>
<name>A0A484F7N2_9EURY</name>
<dbReference type="InterPro" id="IPR029063">
    <property type="entry name" value="SAM-dependent_MTases_sf"/>
</dbReference>
<keyword evidence="6 7" id="KW-0694">RNA-binding</keyword>
<reference evidence="8 9" key="1">
    <citation type="submission" date="2019-03" db="EMBL/GenBank/DDBJ databases">
        <title>Genomic Encyclopedia of Type Strains, Phase IV (KMG-IV): sequencing the most valuable type-strain genomes for metagenomic binning, comparative biology and taxonomic classification.</title>
        <authorList>
            <person name="Goeker M."/>
        </authorList>
    </citation>
    <scope>NUCLEOTIDE SEQUENCE [LARGE SCALE GENOMIC DNA]</scope>
    <source>
        <strain evidence="8 9">DSM 13328</strain>
    </source>
</reference>
<dbReference type="NCBIfam" id="NF003276">
    <property type="entry name" value="PRK04266.1-2"/>
    <property type="match status" value="1"/>
</dbReference>
<comment type="subunit">
    <text evidence="7">Interacts with nop5. Component of box C/D small ribonucleoprotein (sRNP) particles that contain rpl7ae, FlpA and nop5, plus a guide RNA.</text>
</comment>
<comment type="similarity">
    <text evidence="1 7">Belongs to the methyltransferase superfamily. Fibrillarin family.</text>
</comment>
<evidence type="ECO:0000256" key="1">
    <source>
        <dbReference type="ARBA" id="ARBA00010632"/>
    </source>
</evidence>
<keyword evidence="3 7" id="KW-0489">Methyltransferase</keyword>
<dbReference type="Gene3D" id="3.30.200.20">
    <property type="entry name" value="Phosphorylase Kinase, domain 1"/>
    <property type="match status" value="1"/>
</dbReference>
<accession>A0A484F7N2</accession>
<protein>
    <recommendedName>
        <fullName evidence="7">Fibrillarin-like rRNA/tRNA 2'-O-methyltransferase</fullName>
        <ecNumber evidence="7">2.1.1.-</ecNumber>
    </recommendedName>
</protein>
<dbReference type="GO" id="GO:0008033">
    <property type="term" value="P:tRNA processing"/>
    <property type="evidence" value="ECO:0007669"/>
    <property type="project" value="UniProtKB-UniRule"/>
</dbReference>
<evidence type="ECO:0000256" key="5">
    <source>
        <dbReference type="ARBA" id="ARBA00022694"/>
    </source>
</evidence>
<dbReference type="GO" id="GO:0008649">
    <property type="term" value="F:rRNA methyltransferase activity"/>
    <property type="evidence" value="ECO:0007669"/>
    <property type="project" value="TreeGrafter"/>
</dbReference>
<feature type="binding site" evidence="7">
    <location>
        <begin position="130"/>
        <end position="131"/>
    </location>
    <ligand>
        <name>S-adenosyl-L-methionine</name>
        <dbReference type="ChEBI" id="CHEBI:59789"/>
    </ligand>
</feature>
<sequence>MTDFLKPYSDGVYEGRMRGKFQLYTKNAAPGSIVYGEKIMTDDDGTEYRSWDPKRSKLGALYQKKIRVPLTSGSRVLYLGAANGTTVSHVSDILAESSGVVYAVEFSERPMRDLVMLAEKRNNIIPIFSDATRPELYFPMVEPVDVIFQDVAQANQAAIACKNAAYFLKEGGHLILSIKARSVDVAKNPKKVFAEEIKTLEKNADASFKILKTIDLAPFHVDHMGVIAVKNSKE</sequence>
<dbReference type="OrthoDB" id="6244at2157"/>
<organism evidence="8 9">
    <name type="scientific">Methanimicrococcus blatticola</name>
    <dbReference type="NCBI Taxonomy" id="91560"/>
    <lineage>
        <taxon>Archaea</taxon>
        <taxon>Methanobacteriati</taxon>
        <taxon>Methanobacteriota</taxon>
        <taxon>Stenosarchaea group</taxon>
        <taxon>Methanomicrobia</taxon>
        <taxon>Methanosarcinales</taxon>
        <taxon>Methanosarcinaceae</taxon>
        <taxon>Methanimicrococcus</taxon>
    </lineage>
</organism>
<dbReference type="GO" id="GO:1990259">
    <property type="term" value="F:histone H2AQ104 methyltransferase activity"/>
    <property type="evidence" value="ECO:0007669"/>
    <property type="project" value="TreeGrafter"/>
</dbReference>
<evidence type="ECO:0000256" key="2">
    <source>
        <dbReference type="ARBA" id="ARBA00022552"/>
    </source>
</evidence>
<dbReference type="PANTHER" id="PTHR10335">
    <property type="entry name" value="RRNA 2-O-METHYLTRANSFERASE FIBRILLARIN"/>
    <property type="match status" value="1"/>
</dbReference>
<evidence type="ECO:0000256" key="3">
    <source>
        <dbReference type="ARBA" id="ARBA00022603"/>
    </source>
</evidence>
<keyword evidence="5 7" id="KW-0819">tRNA processing</keyword>
<keyword evidence="9" id="KW-1185">Reference proteome</keyword>
<proteinExistence type="inferred from homology"/>
<feature type="binding site" evidence="7">
    <location>
        <begin position="105"/>
        <end position="106"/>
    </location>
    <ligand>
        <name>S-adenosyl-L-methionine</name>
        <dbReference type="ChEBI" id="CHEBI:59789"/>
    </ligand>
</feature>
<dbReference type="SMART" id="SM01206">
    <property type="entry name" value="Fibrillarin"/>
    <property type="match status" value="1"/>
</dbReference>
<dbReference type="Gene3D" id="3.40.50.150">
    <property type="entry name" value="Vaccinia Virus protein VP39"/>
    <property type="match status" value="1"/>
</dbReference>
<dbReference type="HAMAP" id="MF_00351">
    <property type="entry name" value="RNA_methyltransf_FlpA"/>
    <property type="match status" value="1"/>
</dbReference>
<comment type="caution">
    <text evidence="8">The sequence shown here is derived from an EMBL/GenBank/DDBJ whole genome shotgun (WGS) entry which is preliminary data.</text>
</comment>
<dbReference type="EC" id="2.1.1.-" evidence="7"/>
<dbReference type="PANTHER" id="PTHR10335:SF17">
    <property type="entry name" value="FIBRILLARIN"/>
    <property type="match status" value="1"/>
</dbReference>
<dbReference type="NCBIfam" id="NF003278">
    <property type="entry name" value="PRK04266.1-4"/>
    <property type="match status" value="1"/>
</dbReference>
<dbReference type="GO" id="GO:0000494">
    <property type="term" value="P:box C/D sno(s)RNA 3'-end processing"/>
    <property type="evidence" value="ECO:0007669"/>
    <property type="project" value="TreeGrafter"/>
</dbReference>
<keyword evidence="2 7" id="KW-0698">rRNA processing</keyword>
<evidence type="ECO:0000256" key="6">
    <source>
        <dbReference type="ARBA" id="ARBA00022884"/>
    </source>
</evidence>
<dbReference type="InterPro" id="IPR020813">
    <property type="entry name" value="Fibrillarin_CS"/>
</dbReference>
<evidence type="ECO:0000256" key="7">
    <source>
        <dbReference type="HAMAP-Rule" id="MF_00351"/>
    </source>
</evidence>
<dbReference type="InterPro" id="IPR000692">
    <property type="entry name" value="Fibrillarin"/>
</dbReference>
<dbReference type="GO" id="GO:0003723">
    <property type="term" value="F:RNA binding"/>
    <property type="evidence" value="ECO:0007669"/>
    <property type="project" value="UniProtKB-UniRule"/>
</dbReference>
<evidence type="ECO:0000313" key="9">
    <source>
        <dbReference type="Proteomes" id="UP000294855"/>
    </source>
</evidence>
<dbReference type="PROSITE" id="PS00566">
    <property type="entry name" value="FIBRILLARIN"/>
    <property type="match status" value="1"/>
</dbReference>
<dbReference type="PRINTS" id="PR00052">
    <property type="entry name" value="FIBRILLARIN"/>
</dbReference>
<dbReference type="SUPFAM" id="SSF53335">
    <property type="entry name" value="S-adenosyl-L-methionine-dependent methyltransferases"/>
    <property type="match status" value="1"/>
</dbReference>
<evidence type="ECO:0000313" key="8">
    <source>
        <dbReference type="EMBL" id="TDQ70104.1"/>
    </source>
</evidence>
<dbReference type="AlphaFoldDB" id="A0A484F7N2"/>
<dbReference type="RefSeq" id="WP_133516927.1">
    <property type="nucleotide sequence ID" value="NZ_JAHDUW010000005.1"/>
</dbReference>
<comment type="function">
    <text evidence="7">Involved in pre-rRNA and tRNA processing. Utilizes the methyl donor S-adenosyl-L-methionine to catalyze the site-specific 2'-hydroxyl methylation of ribose moieties in rRNA and tRNA. Site specificity is provided by a guide RNA that base pairs with the substrate. Methylation occurs at a characteristic distance from the sequence involved in base pairing with the guide RNA.</text>
</comment>
<gene>
    <name evidence="7" type="primary">flpA</name>
    <name evidence="8" type="ORF">C7391_0442</name>
</gene>
<dbReference type="PIRSF" id="PIRSF006540">
    <property type="entry name" value="Nop17p"/>
    <property type="match status" value="1"/>
</dbReference>
<keyword evidence="4 7" id="KW-0808">Transferase</keyword>
<feature type="binding site" evidence="7">
    <location>
        <begin position="150"/>
        <end position="153"/>
    </location>
    <ligand>
        <name>S-adenosyl-L-methionine</name>
        <dbReference type="ChEBI" id="CHEBI:59789"/>
    </ligand>
</feature>
<feature type="binding site" evidence="7">
    <location>
        <begin position="85"/>
        <end position="86"/>
    </location>
    <ligand>
        <name>S-adenosyl-L-methionine</name>
        <dbReference type="ChEBI" id="CHEBI:59789"/>
    </ligand>
</feature>
<dbReference type="Proteomes" id="UP000294855">
    <property type="component" value="Unassembled WGS sequence"/>
</dbReference>
<dbReference type="Pfam" id="PF01269">
    <property type="entry name" value="Fibrillarin"/>
    <property type="match status" value="1"/>
</dbReference>